<proteinExistence type="inferred from homology"/>
<dbReference type="InterPro" id="IPR043144">
    <property type="entry name" value="Mal/L-sulf/L-lact_DH-like_ah"/>
</dbReference>
<evidence type="ECO:0000256" key="2">
    <source>
        <dbReference type="ARBA" id="ARBA00023002"/>
    </source>
</evidence>
<dbReference type="SUPFAM" id="SSF89733">
    <property type="entry name" value="L-sulfolactate dehydrogenase-like"/>
    <property type="match status" value="1"/>
</dbReference>
<dbReference type="InterPro" id="IPR003767">
    <property type="entry name" value="Malate/L-lactate_DH-like"/>
</dbReference>
<dbReference type="InterPro" id="IPR036111">
    <property type="entry name" value="Mal/L-sulfo/L-lacto_DH-like_sf"/>
</dbReference>
<dbReference type="GO" id="GO:0016491">
    <property type="term" value="F:oxidoreductase activity"/>
    <property type="evidence" value="ECO:0007669"/>
    <property type="project" value="UniProtKB-KW"/>
</dbReference>
<keyword evidence="2" id="KW-0560">Oxidoreductase</keyword>
<dbReference type="Pfam" id="PF02615">
    <property type="entry name" value="Ldh_2"/>
    <property type="match status" value="1"/>
</dbReference>
<sequence>MKVTLEEATALATELLVRTGLDADKARATARVLVLAERWGIGSHGFLRLPVYLDRTNAGGFPADAELVTTLDTGPLLTLDGRGGMGHWQMSRATEEAVTRASQYGISGVAVGNSGHCGALGVYAADAAAAGMVALVFSCGPAVLPAWGGTRALLSTSPVAAGFPLDGGPVIVDMALSTVARGKIAAYAREGRPLPDGWALDAEGVPTNDAQAALTGLLAPLGGAKGFALAFMVEALTAGLVGPLLSADVPDFFDVQSQDQPQSIAHLIVVLDPTKLDAGGDPDAAARRMQDLAARTREMGGRVPGSRRVAVGDVSDSDVVELSDELWAELRNRLGEVDAP</sequence>
<dbReference type="AlphaFoldDB" id="A0A6J4MTI2"/>
<evidence type="ECO:0000313" key="3">
    <source>
        <dbReference type="EMBL" id="CAA9368242.1"/>
    </source>
</evidence>
<dbReference type="Gene3D" id="1.10.1530.10">
    <property type="match status" value="1"/>
</dbReference>
<dbReference type="PANTHER" id="PTHR11091:SF0">
    <property type="entry name" value="MALATE DEHYDROGENASE"/>
    <property type="match status" value="1"/>
</dbReference>
<name>A0A6J4MTI2_9ACTN</name>
<dbReference type="InterPro" id="IPR043143">
    <property type="entry name" value="Mal/L-sulf/L-lact_DH-like_NADP"/>
</dbReference>
<protein>
    <submittedName>
        <fullName evidence="3">Malate/L-lactate dehydrogenase-like protein</fullName>
    </submittedName>
</protein>
<dbReference type="EMBL" id="CADCUI010000091">
    <property type="protein sequence ID" value="CAA9368242.1"/>
    <property type="molecule type" value="Genomic_DNA"/>
</dbReference>
<comment type="similarity">
    <text evidence="1">Belongs to the LDH2/MDH2 oxidoreductase family.</text>
</comment>
<gene>
    <name evidence="3" type="ORF">AVDCRST_MAG34-3212</name>
</gene>
<accession>A0A6J4MTI2</accession>
<dbReference type="Gene3D" id="3.30.1370.60">
    <property type="entry name" value="Hypothetical oxidoreductase yiak, domain 2"/>
    <property type="match status" value="1"/>
</dbReference>
<dbReference type="PANTHER" id="PTHR11091">
    <property type="entry name" value="OXIDOREDUCTASE-RELATED"/>
    <property type="match status" value="1"/>
</dbReference>
<evidence type="ECO:0000256" key="1">
    <source>
        <dbReference type="ARBA" id="ARBA00006056"/>
    </source>
</evidence>
<reference evidence="3" key="1">
    <citation type="submission" date="2020-02" db="EMBL/GenBank/DDBJ databases">
        <authorList>
            <person name="Meier V. D."/>
        </authorList>
    </citation>
    <scope>NUCLEOTIDE SEQUENCE</scope>
    <source>
        <strain evidence="3">AVDCRST_MAG34</strain>
    </source>
</reference>
<organism evidence="3">
    <name type="scientific">uncultured Nocardioidaceae bacterium</name>
    <dbReference type="NCBI Taxonomy" id="253824"/>
    <lineage>
        <taxon>Bacteria</taxon>
        <taxon>Bacillati</taxon>
        <taxon>Actinomycetota</taxon>
        <taxon>Actinomycetes</taxon>
        <taxon>Propionibacteriales</taxon>
        <taxon>Nocardioidaceae</taxon>
        <taxon>environmental samples</taxon>
    </lineage>
</organism>